<protein>
    <submittedName>
        <fullName evidence="1">Uncharacterized protein</fullName>
    </submittedName>
</protein>
<dbReference type="OrthoDB" id="2966456at2"/>
<comment type="caution">
    <text evidence="1">The sequence shown here is derived from an EMBL/GenBank/DDBJ whole genome shotgun (WGS) entry which is preliminary data.</text>
</comment>
<evidence type="ECO:0000313" key="1">
    <source>
        <dbReference type="EMBL" id="KZE66413.1"/>
    </source>
</evidence>
<reference evidence="2" key="1">
    <citation type="submission" date="2016-01" db="EMBL/GenBank/DDBJ databases">
        <title>Draft genome of Chromobacterium sp. F49.</title>
        <authorList>
            <person name="Hong K.W."/>
        </authorList>
    </citation>
    <scope>NUCLEOTIDE SEQUENCE [LARGE SCALE GENOMIC DNA]</scope>
    <source>
        <strain evidence="2">P7IIIA</strain>
    </source>
</reference>
<gene>
    <name evidence="1" type="ORF">AWM68_08625</name>
</gene>
<dbReference type="AlphaFoldDB" id="A0A161RRM2"/>
<evidence type="ECO:0000313" key="2">
    <source>
        <dbReference type="Proteomes" id="UP000076567"/>
    </source>
</evidence>
<dbReference type="Proteomes" id="UP000076567">
    <property type="component" value="Unassembled WGS sequence"/>
</dbReference>
<name>A0A161RRM2_9BACL</name>
<accession>A0A161RRM2</accession>
<keyword evidence="2" id="KW-1185">Reference proteome</keyword>
<dbReference type="EMBL" id="LRFC01000023">
    <property type="protein sequence ID" value="KZE66413.1"/>
    <property type="molecule type" value="Genomic_DNA"/>
</dbReference>
<dbReference type="RefSeq" id="WP_066242322.1">
    <property type="nucleotide sequence ID" value="NZ_LRFC01000023.1"/>
</dbReference>
<proteinExistence type="predicted"/>
<organism evidence="1 2">
    <name type="scientific">Fictibacillus phosphorivorans</name>
    <dbReference type="NCBI Taxonomy" id="1221500"/>
    <lineage>
        <taxon>Bacteria</taxon>
        <taxon>Bacillati</taxon>
        <taxon>Bacillota</taxon>
        <taxon>Bacilli</taxon>
        <taxon>Bacillales</taxon>
        <taxon>Fictibacillaceae</taxon>
        <taxon>Fictibacillus</taxon>
    </lineage>
</organism>
<sequence length="133" mass="15867">MKVYYGYENIESADINVHDQHEDLIIVSDTIVDFHETIPLLHINPIQTTLLYEDYGFVSDSQNHYVYLDMICAFFIIDTDEQPEKDMFLLQMEEELIATCKEEKRIYILDKHHQLLIKKWATAYNLDVEFILF</sequence>